<organism evidence="2 3">
    <name type="scientific">Thiocystis violascens (strain ATCC 17096 / DSM 198 / 6111)</name>
    <name type="common">Chromatium violascens</name>
    <dbReference type="NCBI Taxonomy" id="765911"/>
    <lineage>
        <taxon>Bacteria</taxon>
        <taxon>Pseudomonadati</taxon>
        <taxon>Pseudomonadota</taxon>
        <taxon>Gammaproteobacteria</taxon>
        <taxon>Chromatiales</taxon>
        <taxon>Chromatiaceae</taxon>
        <taxon>Thiocystis</taxon>
    </lineage>
</organism>
<evidence type="ECO:0000313" key="2">
    <source>
        <dbReference type="EMBL" id="AFL75547.1"/>
    </source>
</evidence>
<dbReference type="RefSeq" id="WP_014779942.1">
    <property type="nucleotide sequence ID" value="NC_018012.1"/>
</dbReference>
<reference evidence="2 3" key="1">
    <citation type="submission" date="2012-06" db="EMBL/GenBank/DDBJ databases">
        <title>Complete sequence of Thiocystis violascens DSM 198.</title>
        <authorList>
            <consortium name="US DOE Joint Genome Institute"/>
            <person name="Lucas S."/>
            <person name="Han J."/>
            <person name="Lapidus A."/>
            <person name="Cheng J.-F."/>
            <person name="Goodwin L."/>
            <person name="Pitluck S."/>
            <person name="Peters L."/>
            <person name="Ovchinnikova G."/>
            <person name="Teshima H."/>
            <person name="Detter J.C."/>
            <person name="Han C."/>
            <person name="Tapia R."/>
            <person name="Land M."/>
            <person name="Hauser L."/>
            <person name="Kyrpides N."/>
            <person name="Ivanova N."/>
            <person name="Pagani I."/>
            <person name="Vogl K."/>
            <person name="Liu Z."/>
            <person name="Frigaard N.-U."/>
            <person name="Bryant D."/>
            <person name="Woyke T."/>
        </authorList>
    </citation>
    <scope>NUCLEOTIDE SEQUENCE [LARGE SCALE GENOMIC DNA]</scope>
    <source>
        <strain evidence="3">ATCC 17096 / DSM 198 / 6111</strain>
    </source>
</reference>
<dbReference type="PANTHER" id="PTHR35177">
    <property type="entry name" value="HYDROGENASE MATURATION FACTOR HYBG"/>
    <property type="match status" value="1"/>
</dbReference>
<accession>I3YEX9</accession>
<dbReference type="GO" id="GO:1902670">
    <property type="term" value="F:carbon dioxide binding"/>
    <property type="evidence" value="ECO:0007669"/>
    <property type="project" value="TreeGrafter"/>
</dbReference>
<dbReference type="SUPFAM" id="SSF159127">
    <property type="entry name" value="HupF/HypC-like"/>
    <property type="match status" value="1"/>
</dbReference>
<sequence>MCLAIPARITQIDAAGENALVAIGAVTKEISLALVNDAAVGDYVLVHVGYALNKLSEEEAEYTLRLIEEIGLFDEMQDTAILASEPPTGHQA</sequence>
<dbReference type="PRINTS" id="PR00445">
    <property type="entry name" value="HUPFHYPC"/>
</dbReference>
<keyword evidence="3" id="KW-1185">Reference proteome</keyword>
<dbReference type="AlphaFoldDB" id="I3YEX9"/>
<dbReference type="EMBL" id="CP003154">
    <property type="protein sequence ID" value="AFL75547.1"/>
    <property type="molecule type" value="Genomic_DNA"/>
</dbReference>
<dbReference type="InterPro" id="IPR019812">
    <property type="entry name" value="Hydgase_assmbl_chp_CS"/>
</dbReference>
<proteinExistence type="inferred from homology"/>
<dbReference type="OrthoDB" id="9806017at2"/>
<evidence type="ECO:0000256" key="1">
    <source>
        <dbReference type="ARBA" id="ARBA00006018"/>
    </source>
</evidence>
<dbReference type="GO" id="GO:0005506">
    <property type="term" value="F:iron ion binding"/>
    <property type="evidence" value="ECO:0007669"/>
    <property type="project" value="TreeGrafter"/>
</dbReference>
<dbReference type="HOGENOM" id="CLU_159381_1_0_6"/>
<dbReference type="PROSITE" id="PS01097">
    <property type="entry name" value="HUPF_HYPC"/>
    <property type="match status" value="1"/>
</dbReference>
<gene>
    <name evidence="2" type="ordered locus">Thivi_3697</name>
</gene>
<dbReference type="PANTHER" id="PTHR35177:SF2">
    <property type="entry name" value="HYDROGENASE MATURATION FACTOR HYBG"/>
    <property type="match status" value="1"/>
</dbReference>
<dbReference type="eggNOG" id="COG0298">
    <property type="taxonomic scope" value="Bacteria"/>
</dbReference>
<dbReference type="GO" id="GO:0051604">
    <property type="term" value="P:protein maturation"/>
    <property type="evidence" value="ECO:0007669"/>
    <property type="project" value="TreeGrafter"/>
</dbReference>
<dbReference type="KEGG" id="tvi:Thivi_3697"/>
<dbReference type="NCBIfam" id="TIGR00074">
    <property type="entry name" value="hypC_hupF"/>
    <property type="match status" value="1"/>
</dbReference>
<dbReference type="InterPro" id="IPR001109">
    <property type="entry name" value="Hydrogenase_HupF/HypC"/>
</dbReference>
<dbReference type="STRING" id="765911.Thivi_3697"/>
<dbReference type="FunFam" id="2.30.30.140:FF:000022">
    <property type="entry name" value="Hydrogenase assembly chaperone HybG"/>
    <property type="match status" value="1"/>
</dbReference>
<comment type="similarity">
    <text evidence="1">Belongs to the HupF/HypC family.</text>
</comment>
<evidence type="ECO:0000313" key="3">
    <source>
        <dbReference type="Proteomes" id="UP000006062"/>
    </source>
</evidence>
<protein>
    <submittedName>
        <fullName evidence="2">Hydrogenase assembly chaperone HypC/HupF</fullName>
    </submittedName>
</protein>
<name>I3YEX9_THIV6</name>
<dbReference type="Gene3D" id="2.30.30.140">
    <property type="match status" value="1"/>
</dbReference>
<dbReference type="Pfam" id="PF01455">
    <property type="entry name" value="HupF_HypC"/>
    <property type="match status" value="1"/>
</dbReference>
<dbReference type="Proteomes" id="UP000006062">
    <property type="component" value="Chromosome"/>
</dbReference>